<accession>A0A097QSZ1</accession>
<evidence type="ECO:0000256" key="1">
    <source>
        <dbReference type="SAM" id="Phobius"/>
    </source>
</evidence>
<dbReference type="Proteomes" id="UP000029980">
    <property type="component" value="Chromosome"/>
</dbReference>
<evidence type="ECO:0000313" key="2">
    <source>
        <dbReference type="EMBL" id="AIU69590.1"/>
    </source>
</evidence>
<evidence type="ECO:0000313" key="3">
    <source>
        <dbReference type="Proteomes" id="UP000029980"/>
    </source>
</evidence>
<dbReference type="GeneID" id="25152619"/>
<proteinExistence type="predicted"/>
<keyword evidence="3" id="KW-1185">Reference proteome</keyword>
<dbReference type="AlphaFoldDB" id="A0A097QSZ1"/>
<organism evidence="2 3">
    <name type="scientific">Thermococcus eurythermalis</name>
    <dbReference type="NCBI Taxonomy" id="1505907"/>
    <lineage>
        <taxon>Archaea</taxon>
        <taxon>Methanobacteriati</taxon>
        <taxon>Methanobacteriota</taxon>
        <taxon>Thermococci</taxon>
        <taxon>Thermococcales</taxon>
        <taxon>Thermococcaceae</taxon>
        <taxon>Thermococcus</taxon>
    </lineage>
</organism>
<gene>
    <name evidence="2" type="ORF">TEU_04110</name>
</gene>
<dbReference type="HOGENOM" id="CLU_2949491_0_0_2"/>
<dbReference type="OrthoDB" id="84808at2157"/>
<dbReference type="RefSeq" id="WP_050002570.1">
    <property type="nucleotide sequence ID" value="NZ_CP008887.1"/>
</dbReference>
<dbReference type="EMBL" id="CP008887">
    <property type="protein sequence ID" value="AIU69590.1"/>
    <property type="molecule type" value="Genomic_DNA"/>
</dbReference>
<reference evidence="2 3" key="1">
    <citation type="journal article" date="2015" name="Int. J. Syst. Evol. Microbiol.">
        <title>Thermococcus eurythermalis sp. nov., a conditional piezophilic hyperthermophilic archaeon with a wide temperature range isolated from an oil-immersed chimney in the Guaymas Basin.</title>
        <authorList>
            <person name="Zhao W."/>
            <person name="Zeng X."/>
            <person name="Xiao X."/>
        </authorList>
    </citation>
    <scope>NUCLEOTIDE SEQUENCE [LARGE SCALE GENOMIC DNA]</scope>
    <source>
        <strain evidence="2 3">A501</strain>
    </source>
</reference>
<dbReference type="KEGG" id="teu:TEU_04110"/>
<dbReference type="STRING" id="1505907.TEU_04110"/>
<keyword evidence="1" id="KW-0472">Membrane</keyword>
<keyword evidence="1" id="KW-0812">Transmembrane</keyword>
<name>A0A097QSZ1_9EURY</name>
<protein>
    <submittedName>
        <fullName evidence="2">Uncharacterized protein</fullName>
    </submittedName>
</protein>
<keyword evidence="1" id="KW-1133">Transmembrane helix</keyword>
<sequence>MGLSAGGWALLVVPTLLGIATMFLYGFWDKITGKEYYVDEEILAYDEDLVEELKKEGKA</sequence>
<feature type="transmembrane region" description="Helical" evidence="1">
    <location>
        <begin position="6"/>
        <end position="28"/>
    </location>
</feature>